<keyword evidence="2" id="KW-0418">Kinase</keyword>
<dbReference type="Proteomes" id="UP000215506">
    <property type="component" value="Unassembled WGS sequence"/>
</dbReference>
<gene>
    <name evidence="2" type="primary">tmk_2</name>
    <name evidence="2" type="ORF">B7C42_07606</name>
</gene>
<dbReference type="EC" id="2.7.4.9" evidence="2"/>
<dbReference type="EMBL" id="NGAF01000034">
    <property type="protein sequence ID" value="OXR40345.1"/>
    <property type="molecule type" value="Genomic_DNA"/>
</dbReference>
<dbReference type="Pfam" id="PF02223">
    <property type="entry name" value="Thymidylate_kin"/>
    <property type="match status" value="1"/>
</dbReference>
<keyword evidence="2" id="KW-0808">Transferase</keyword>
<dbReference type="Gene3D" id="3.40.50.300">
    <property type="entry name" value="P-loop containing nucleotide triphosphate hydrolases"/>
    <property type="match status" value="1"/>
</dbReference>
<dbReference type="InterPro" id="IPR039430">
    <property type="entry name" value="Thymidylate_kin-like_dom"/>
</dbReference>
<comment type="caution">
    <text evidence="2">The sequence shown here is derived from an EMBL/GenBank/DDBJ whole genome shotgun (WGS) entry which is preliminary data.</text>
</comment>
<reference evidence="2 3" key="1">
    <citation type="submission" date="2017-07" db="EMBL/GenBank/DDBJ databases">
        <title>First draft Genome Sequence of Nocardia cerradoensis isolated from human infection.</title>
        <authorList>
            <person name="Carrasco G."/>
        </authorList>
    </citation>
    <scope>NUCLEOTIDE SEQUENCE [LARGE SCALE GENOMIC DNA]</scope>
    <source>
        <strain evidence="2 3">CNM20130759</strain>
    </source>
</reference>
<dbReference type="AlphaFoldDB" id="A0A231GUW9"/>
<dbReference type="SUPFAM" id="SSF52540">
    <property type="entry name" value="P-loop containing nucleoside triphosphate hydrolases"/>
    <property type="match status" value="1"/>
</dbReference>
<accession>A0A231GUW9</accession>
<name>A0A231GUW9_9NOCA</name>
<sequence length="207" mass="22408">MLIALEGIAGSGKTTLRDRILHLAEHSGIPVRHIGQFSWLSPAATRTLVAMRTGRAIVDELDAVAAVLDDLTLHAHHNIAAAARDGHVLADRLILSSACLLGLNYPGTVARHLEPLVRVTNALPDLTVLVTTPVEVCAARLAARPTAQRVGDDSGTATRLHELYQRCADLWPHGTGRPLLRQPLNTFEDTEQLARQLLDELEKVGTQ</sequence>
<dbReference type="InterPro" id="IPR027417">
    <property type="entry name" value="P-loop_NTPase"/>
</dbReference>
<dbReference type="RefSeq" id="WP_064909898.1">
    <property type="nucleotide sequence ID" value="NZ_NGAF01000034.1"/>
</dbReference>
<keyword evidence="3" id="KW-1185">Reference proteome</keyword>
<proteinExistence type="predicted"/>
<feature type="domain" description="Thymidylate kinase-like" evidence="1">
    <location>
        <begin position="5"/>
        <end position="168"/>
    </location>
</feature>
<evidence type="ECO:0000313" key="2">
    <source>
        <dbReference type="EMBL" id="OXR40345.1"/>
    </source>
</evidence>
<protein>
    <submittedName>
        <fullName evidence="2">Thymidylate kinase</fullName>
        <ecNumber evidence="2">2.7.4.9</ecNumber>
    </submittedName>
</protein>
<evidence type="ECO:0000313" key="3">
    <source>
        <dbReference type="Proteomes" id="UP000215506"/>
    </source>
</evidence>
<organism evidence="2 3">
    <name type="scientific">Nocardia cerradoensis</name>
    <dbReference type="NCBI Taxonomy" id="85688"/>
    <lineage>
        <taxon>Bacteria</taxon>
        <taxon>Bacillati</taxon>
        <taxon>Actinomycetota</taxon>
        <taxon>Actinomycetes</taxon>
        <taxon>Mycobacteriales</taxon>
        <taxon>Nocardiaceae</taxon>
        <taxon>Nocardia</taxon>
    </lineage>
</organism>
<dbReference type="GO" id="GO:0004798">
    <property type="term" value="F:dTMP kinase activity"/>
    <property type="evidence" value="ECO:0007669"/>
    <property type="project" value="UniProtKB-EC"/>
</dbReference>
<evidence type="ECO:0000259" key="1">
    <source>
        <dbReference type="Pfam" id="PF02223"/>
    </source>
</evidence>